<organism evidence="8 9">
    <name type="scientific">Pseudocercospora eumusae</name>
    <dbReference type="NCBI Taxonomy" id="321146"/>
    <lineage>
        <taxon>Eukaryota</taxon>
        <taxon>Fungi</taxon>
        <taxon>Dikarya</taxon>
        <taxon>Ascomycota</taxon>
        <taxon>Pezizomycotina</taxon>
        <taxon>Dothideomycetes</taxon>
        <taxon>Dothideomycetidae</taxon>
        <taxon>Mycosphaerellales</taxon>
        <taxon>Mycosphaerellaceae</taxon>
        <taxon>Pseudocercospora</taxon>
    </lineage>
</organism>
<accession>A0A139H0K3</accession>
<reference evidence="8 9" key="1">
    <citation type="submission" date="2015-07" db="EMBL/GenBank/DDBJ databases">
        <title>Comparative genomics of the Sigatoka disease complex on banana suggests a link between parallel evolutionary changes in Pseudocercospora fijiensis and Pseudocercospora eumusae and increased virulence on the banana host.</title>
        <authorList>
            <person name="Chang T.-C."/>
            <person name="Salvucci A."/>
            <person name="Crous P.W."/>
            <person name="Stergiopoulos I."/>
        </authorList>
    </citation>
    <scope>NUCLEOTIDE SEQUENCE [LARGE SCALE GENOMIC DNA]</scope>
    <source>
        <strain evidence="8 9">CBS 114824</strain>
    </source>
</reference>
<dbReference type="Gene3D" id="3.40.50.1010">
    <property type="entry name" value="5'-nuclease"/>
    <property type="match status" value="1"/>
</dbReference>
<protein>
    <recommendedName>
        <fullName evidence="7">PIN domain-containing protein</fullName>
    </recommendedName>
</protein>
<dbReference type="Pfam" id="PF04900">
    <property type="entry name" value="Fcf1"/>
    <property type="match status" value="1"/>
</dbReference>
<evidence type="ECO:0000313" key="8">
    <source>
        <dbReference type="EMBL" id="KXS95954.1"/>
    </source>
</evidence>
<dbReference type="FunFam" id="3.40.50.1010:FF:000019">
    <property type="entry name" value="U3 small nucleolar RNA-associated protein 24"/>
    <property type="match status" value="1"/>
</dbReference>
<dbReference type="STRING" id="321146.A0A139H0K3"/>
<dbReference type="EMBL" id="LFZN01000191">
    <property type="protein sequence ID" value="KXS95954.1"/>
    <property type="molecule type" value="Genomic_DNA"/>
</dbReference>
<dbReference type="CDD" id="cd09864">
    <property type="entry name" value="PIN_Fcf1-like"/>
    <property type="match status" value="1"/>
</dbReference>
<keyword evidence="9" id="KW-1185">Reference proteome</keyword>
<dbReference type="GO" id="GO:0032040">
    <property type="term" value="C:small-subunit processome"/>
    <property type="evidence" value="ECO:0007669"/>
    <property type="project" value="InterPro"/>
</dbReference>
<evidence type="ECO:0000256" key="2">
    <source>
        <dbReference type="ARBA" id="ARBA00022517"/>
    </source>
</evidence>
<dbReference type="SUPFAM" id="SSF88723">
    <property type="entry name" value="PIN domain-like"/>
    <property type="match status" value="1"/>
</dbReference>
<keyword evidence="3" id="KW-0698">rRNA processing</keyword>
<comment type="caution">
    <text evidence="8">The sequence shown here is derived from an EMBL/GenBank/DDBJ whole genome shotgun (WGS) entry which is preliminary data.</text>
</comment>
<evidence type="ECO:0000256" key="5">
    <source>
        <dbReference type="ARBA" id="ARBA00024026"/>
    </source>
</evidence>
<evidence type="ECO:0000259" key="7">
    <source>
        <dbReference type="SMART" id="SM00670"/>
    </source>
</evidence>
<keyword evidence="2" id="KW-0690">Ribosome biogenesis</keyword>
<dbReference type="InterPro" id="IPR037503">
    <property type="entry name" value="Fcf1_PIN"/>
</dbReference>
<comment type="subcellular location">
    <subcellularLocation>
        <location evidence="1">Nucleus</location>
        <location evidence="1">Nucleolus</location>
    </subcellularLocation>
</comment>
<evidence type="ECO:0000256" key="6">
    <source>
        <dbReference type="SAM" id="MobiDB-lite"/>
    </source>
</evidence>
<dbReference type="InterPro" id="IPR006984">
    <property type="entry name" value="Fcf1/UTP23"/>
</dbReference>
<name>A0A139H0K3_9PEZI</name>
<dbReference type="GO" id="GO:0006364">
    <property type="term" value="P:rRNA processing"/>
    <property type="evidence" value="ECO:0007669"/>
    <property type="project" value="UniProtKB-KW"/>
</dbReference>
<evidence type="ECO:0000256" key="1">
    <source>
        <dbReference type="ARBA" id="ARBA00004604"/>
    </source>
</evidence>
<evidence type="ECO:0000256" key="3">
    <source>
        <dbReference type="ARBA" id="ARBA00022552"/>
    </source>
</evidence>
<keyword evidence="4" id="KW-0539">Nucleus</keyword>
<gene>
    <name evidence="8" type="ORF">AC578_8096</name>
</gene>
<dbReference type="OrthoDB" id="76105at2759"/>
<proteinExistence type="inferred from homology"/>
<feature type="domain" description="PIN" evidence="7">
    <location>
        <begin position="71"/>
        <end position="170"/>
    </location>
</feature>
<dbReference type="SMART" id="SM00670">
    <property type="entry name" value="PINc"/>
    <property type="match status" value="1"/>
</dbReference>
<dbReference type="AlphaFoldDB" id="A0A139H0K3"/>
<dbReference type="PANTHER" id="PTHR12416">
    <property type="entry name" value="RRNA-PROCESSING PROTEIN UTP23 HOMOLOG"/>
    <property type="match status" value="1"/>
</dbReference>
<feature type="region of interest" description="Disordered" evidence="6">
    <location>
        <begin position="28"/>
        <end position="48"/>
    </location>
</feature>
<dbReference type="InterPro" id="IPR002716">
    <property type="entry name" value="PIN_dom"/>
</dbReference>
<comment type="similarity">
    <text evidence="5">Belongs to the UTP23/FCF1 family. FCF1 subfamily.</text>
</comment>
<dbReference type="GO" id="GO:0004540">
    <property type="term" value="F:RNA nuclease activity"/>
    <property type="evidence" value="ECO:0007669"/>
    <property type="project" value="UniProtKB-ARBA"/>
</dbReference>
<evidence type="ECO:0000313" key="9">
    <source>
        <dbReference type="Proteomes" id="UP000070133"/>
    </source>
</evidence>
<sequence length="199" mass="22785">MGVAKKTRKFAAVKRVIGQRDARLKKNILKEEKEKEQESKKKDKSGELVREIPQVPSSMFFQHNTALQPPYSILVDTNFLSHTVHHKLPLLPTLMDTLYATCTPIITSCVMAELEKLGAKYRIALQIARDERWERLKCDHKGTYADDCIVTRVMQQRVYLVATNDRDLKRRLRKIPGVPIISCAKGKYVIERLPDAPGT</sequence>
<evidence type="ECO:0000256" key="4">
    <source>
        <dbReference type="ARBA" id="ARBA00023242"/>
    </source>
</evidence>
<dbReference type="InterPro" id="IPR029060">
    <property type="entry name" value="PIN-like_dom_sf"/>
</dbReference>
<dbReference type="Proteomes" id="UP000070133">
    <property type="component" value="Unassembled WGS sequence"/>
</dbReference>